<evidence type="ECO:0000313" key="4">
    <source>
        <dbReference type="EMBL" id="WOJ94088.1"/>
    </source>
</evidence>
<evidence type="ECO:0000313" key="5">
    <source>
        <dbReference type="Proteomes" id="UP001626537"/>
    </source>
</evidence>
<feature type="domain" description="Amidohydrolase-related" evidence="3">
    <location>
        <begin position="57"/>
        <end position="401"/>
    </location>
</feature>
<dbReference type="Proteomes" id="UP001626537">
    <property type="component" value="Chromosome"/>
</dbReference>
<dbReference type="SUPFAM" id="SSF51338">
    <property type="entry name" value="Composite domain of metallo-dependent hydrolases"/>
    <property type="match status" value="1"/>
</dbReference>
<dbReference type="CDD" id="cd01298">
    <property type="entry name" value="ATZ_TRZ_like"/>
    <property type="match status" value="1"/>
</dbReference>
<dbReference type="NCBIfam" id="NF006055">
    <property type="entry name" value="PRK08203.1"/>
    <property type="match status" value="1"/>
</dbReference>
<name>A0ABZ0I5Q2_9GAMM</name>
<sequence>MTTLLMRHADVLVCMDDAQREIADGGLFARDGVIEAVGPSDSLPDTADRVIDLKGHVLMPGMVNTHHHLYQNLTRLMPHAQNAPLFGWLQALYPVWERLTPEAFRVSAIIGLSELLLSGCTTSSDHQYIFPNGSRLDDSIAAAGETGIRFHALRGSMSLGQSAGGLPPDSLVESEDRILADSERLINAHHDACASSRVQVALAPCSPFSVSRELMRESADMARTHGVRLHTHLAENVEDVAYSRERFNMTPGEYAEDLGWLGHDVWHAHCVQLDDQDIQRFASTGTSVAHCPCSNMRLASGIAPVMPMLRAGVNVGIGVDGSSSNDSGHFLSEARQAMLLQRLKEGADGCAVRDMLNVATRGGARALGREGEIGQLSIGYQADCAAFAVNDLWHAGAVHDPVASLLLCYSSVAAYTVVGGDVLVDQGVLGGIDLMPLLEVHRGMAERLANGQRAS</sequence>
<dbReference type="PANTHER" id="PTHR43794:SF11">
    <property type="entry name" value="AMIDOHYDROLASE-RELATED DOMAIN-CONTAINING PROTEIN"/>
    <property type="match status" value="1"/>
</dbReference>
<dbReference type="Gene3D" id="2.30.40.10">
    <property type="entry name" value="Urease, subunit C, domain 1"/>
    <property type="match status" value="1"/>
</dbReference>
<dbReference type="PANTHER" id="PTHR43794">
    <property type="entry name" value="AMINOHYDROLASE SSNA-RELATED"/>
    <property type="match status" value="1"/>
</dbReference>
<dbReference type="InterPro" id="IPR050287">
    <property type="entry name" value="MTA/SAH_deaminase"/>
</dbReference>
<comment type="similarity">
    <text evidence="1">Belongs to the metallo-dependent hydrolases superfamily. ATZ/TRZ family.</text>
</comment>
<gene>
    <name evidence="4" type="ORF">R0135_02705</name>
</gene>
<dbReference type="InterPro" id="IPR006680">
    <property type="entry name" value="Amidohydro-rel"/>
</dbReference>
<dbReference type="InterPro" id="IPR011059">
    <property type="entry name" value="Metal-dep_hydrolase_composite"/>
</dbReference>
<evidence type="ECO:0000256" key="1">
    <source>
        <dbReference type="ARBA" id="ARBA00006745"/>
    </source>
</evidence>
<dbReference type="EMBL" id="CP136864">
    <property type="protein sequence ID" value="WOJ94088.1"/>
    <property type="molecule type" value="Genomic_DNA"/>
</dbReference>
<keyword evidence="2 4" id="KW-0378">Hydrolase</keyword>
<dbReference type="SUPFAM" id="SSF51556">
    <property type="entry name" value="Metallo-dependent hydrolases"/>
    <property type="match status" value="1"/>
</dbReference>
<organism evidence="4 5">
    <name type="scientific">Congregibacter variabilis</name>
    <dbReference type="NCBI Taxonomy" id="3081200"/>
    <lineage>
        <taxon>Bacteria</taxon>
        <taxon>Pseudomonadati</taxon>
        <taxon>Pseudomonadota</taxon>
        <taxon>Gammaproteobacteria</taxon>
        <taxon>Cellvibrionales</taxon>
        <taxon>Halieaceae</taxon>
        <taxon>Congregibacter</taxon>
    </lineage>
</organism>
<dbReference type="RefSeq" id="WP_407348727.1">
    <property type="nucleotide sequence ID" value="NZ_CP136864.1"/>
</dbReference>
<dbReference type="InterPro" id="IPR032466">
    <property type="entry name" value="Metal_Hydrolase"/>
</dbReference>
<reference evidence="4 5" key="1">
    <citation type="submission" date="2023-10" db="EMBL/GenBank/DDBJ databases">
        <title>Two novel species belonging to the OM43/NOR5 clade.</title>
        <authorList>
            <person name="Park M."/>
        </authorList>
    </citation>
    <scope>NUCLEOTIDE SEQUENCE [LARGE SCALE GENOMIC DNA]</scope>
    <source>
        <strain evidence="4 5">IMCC43200</strain>
    </source>
</reference>
<proteinExistence type="inferred from homology"/>
<protein>
    <submittedName>
        <fullName evidence="4">8-oxoguanine deaminase</fullName>
        <ecNumber evidence="4">3.5.4.32</ecNumber>
    </submittedName>
</protein>
<dbReference type="Gene3D" id="3.20.20.140">
    <property type="entry name" value="Metal-dependent hydrolases"/>
    <property type="match status" value="1"/>
</dbReference>
<evidence type="ECO:0000259" key="3">
    <source>
        <dbReference type="Pfam" id="PF01979"/>
    </source>
</evidence>
<dbReference type="Pfam" id="PF01979">
    <property type="entry name" value="Amidohydro_1"/>
    <property type="match status" value="1"/>
</dbReference>
<dbReference type="EC" id="3.5.4.32" evidence="4"/>
<keyword evidence="5" id="KW-1185">Reference proteome</keyword>
<evidence type="ECO:0000256" key="2">
    <source>
        <dbReference type="ARBA" id="ARBA00022801"/>
    </source>
</evidence>
<dbReference type="GO" id="GO:0102127">
    <property type="term" value="F:8-oxoguanine deaminase activity"/>
    <property type="evidence" value="ECO:0007669"/>
    <property type="project" value="UniProtKB-EC"/>
</dbReference>
<accession>A0ABZ0I5Q2</accession>